<dbReference type="PROSITE" id="PS00687">
    <property type="entry name" value="ALDEHYDE_DEHYDR_GLU"/>
    <property type="match status" value="1"/>
</dbReference>
<evidence type="ECO:0000313" key="15">
    <source>
        <dbReference type="Proteomes" id="UP000035068"/>
    </source>
</evidence>
<dbReference type="Gene3D" id="3.40.309.10">
    <property type="entry name" value="Aldehyde Dehydrogenase, Chain A, domain 2"/>
    <property type="match status" value="1"/>
</dbReference>
<dbReference type="PANTHER" id="PTHR42862:SF1">
    <property type="entry name" value="DELTA-1-PYRROLINE-5-CARBOXYLATE DEHYDROGENASE 2, ISOFORM A-RELATED"/>
    <property type="match status" value="1"/>
</dbReference>
<dbReference type="Gene3D" id="3.40.605.10">
    <property type="entry name" value="Aldehyde Dehydrogenase, Chain A, domain 1"/>
    <property type="match status" value="1"/>
</dbReference>
<dbReference type="GO" id="GO:0003842">
    <property type="term" value="F:L-glutamate gamma-semialdehyde dehydrogenase activity"/>
    <property type="evidence" value="ECO:0007669"/>
    <property type="project" value="UniProtKB-EC"/>
</dbReference>
<keyword evidence="15" id="KW-1185">Reference proteome</keyword>
<dbReference type="Gene3D" id="3.20.20.220">
    <property type="match status" value="1"/>
</dbReference>
<dbReference type="GO" id="GO:0004657">
    <property type="term" value="F:proline dehydrogenase activity"/>
    <property type="evidence" value="ECO:0007669"/>
    <property type="project" value="InterPro"/>
</dbReference>
<dbReference type="FunFam" id="3.40.309.10:FF:000005">
    <property type="entry name" value="1-pyrroline-5-carboxylate dehydrogenase 1"/>
    <property type="match status" value="1"/>
</dbReference>
<keyword evidence="4" id="KW-0520">NAD</keyword>
<dbReference type="GO" id="GO:0010133">
    <property type="term" value="P:L-proline catabolic process to L-glutamate"/>
    <property type="evidence" value="ECO:0007669"/>
    <property type="project" value="UniProtKB-UniPathway"/>
</dbReference>
<feature type="domain" description="Aldehyde dehydrogenase" evidence="11">
    <location>
        <begin position="519"/>
        <end position="978"/>
    </location>
</feature>
<evidence type="ECO:0000256" key="4">
    <source>
        <dbReference type="ARBA" id="ARBA00023027"/>
    </source>
</evidence>
<dbReference type="InterPro" id="IPR050485">
    <property type="entry name" value="Proline_metab_enzyme"/>
</dbReference>
<comment type="pathway">
    <text evidence="1">Amino-acid degradation; L-proline degradation into L-glutamate; L-glutamate from L-proline: step 2/2.</text>
</comment>
<dbReference type="InterPro" id="IPR016161">
    <property type="entry name" value="Ald_DH/histidinol_DH"/>
</dbReference>
<evidence type="ECO:0000256" key="8">
    <source>
        <dbReference type="PIRSR" id="PIRSR000197-1"/>
    </source>
</evidence>
<comment type="similarity">
    <text evidence="7">Belongs to the aldehyde dehydrogenase family. RocA subfamily.</text>
</comment>
<comment type="caution">
    <text evidence="14">The sequence shown here is derived from an EMBL/GenBank/DDBJ whole genome shotgun (WGS) entry which is preliminary data.</text>
</comment>
<evidence type="ECO:0000256" key="1">
    <source>
        <dbReference type="ARBA" id="ARBA00004786"/>
    </source>
</evidence>
<comment type="catalytic activity">
    <reaction evidence="6">
        <text>L-glutamate 5-semialdehyde + NAD(+) + H2O = L-glutamate + NADH + 2 H(+)</text>
        <dbReference type="Rhea" id="RHEA:30235"/>
        <dbReference type="ChEBI" id="CHEBI:15377"/>
        <dbReference type="ChEBI" id="CHEBI:15378"/>
        <dbReference type="ChEBI" id="CHEBI:29985"/>
        <dbReference type="ChEBI" id="CHEBI:57540"/>
        <dbReference type="ChEBI" id="CHEBI:57945"/>
        <dbReference type="ChEBI" id="CHEBI:58066"/>
        <dbReference type="EC" id="1.2.1.88"/>
    </reaction>
</comment>
<evidence type="ECO:0000256" key="7">
    <source>
        <dbReference type="ARBA" id="ARBA00061617"/>
    </source>
</evidence>
<dbReference type="Proteomes" id="UP000035068">
    <property type="component" value="Unassembled WGS sequence"/>
</dbReference>
<name>A0A0C2HP87_9BACT</name>
<dbReference type="Pfam" id="PF00171">
    <property type="entry name" value="Aldedh"/>
    <property type="match status" value="1"/>
</dbReference>
<keyword evidence="3 10" id="KW-0560">Oxidoreductase</keyword>
<feature type="domain" description="Proline utilization A N-terminal" evidence="13">
    <location>
        <begin position="8"/>
        <end position="119"/>
    </location>
</feature>
<dbReference type="InterPro" id="IPR041514">
    <property type="entry name" value="PutA_N"/>
</dbReference>
<protein>
    <recommendedName>
        <fullName evidence="5">L-glutamate gamma-semialdehyde dehydrogenase</fullName>
        <ecNumber evidence="2">1.2.1.88</ecNumber>
    </recommendedName>
    <alternativeName>
        <fullName evidence="5">L-glutamate gamma-semialdehyde dehydrogenase</fullName>
    </alternativeName>
</protein>
<dbReference type="InterPro" id="IPR025703">
    <property type="entry name" value="Bifunct_PutA"/>
</dbReference>
<dbReference type="InterPro" id="IPR029510">
    <property type="entry name" value="Ald_DH_CS_GLU"/>
</dbReference>
<dbReference type="InterPro" id="IPR002872">
    <property type="entry name" value="Proline_DH_dom"/>
</dbReference>
<dbReference type="NCBIfam" id="NF002852">
    <property type="entry name" value="PRK03137.1"/>
    <property type="match status" value="1"/>
</dbReference>
<dbReference type="PROSITE" id="PS00070">
    <property type="entry name" value="ALDEHYDE_DEHYDR_CYS"/>
    <property type="match status" value="1"/>
</dbReference>
<dbReference type="SUPFAM" id="SSF51730">
    <property type="entry name" value="FAD-linked oxidoreductase"/>
    <property type="match status" value="1"/>
</dbReference>
<evidence type="ECO:0000313" key="14">
    <source>
        <dbReference type="EMBL" id="KIH76710.1"/>
    </source>
</evidence>
<dbReference type="EC" id="1.2.1.88" evidence="2"/>
<evidence type="ECO:0000256" key="10">
    <source>
        <dbReference type="RuleBase" id="RU003345"/>
    </source>
</evidence>
<proteinExistence type="inferred from homology"/>
<dbReference type="GO" id="GO:0003700">
    <property type="term" value="F:DNA-binding transcription factor activity"/>
    <property type="evidence" value="ECO:0007669"/>
    <property type="project" value="InterPro"/>
</dbReference>
<evidence type="ECO:0000259" key="11">
    <source>
        <dbReference type="Pfam" id="PF00171"/>
    </source>
</evidence>
<feature type="active site" evidence="8 9">
    <location>
        <position position="755"/>
    </location>
</feature>
<dbReference type="SUPFAM" id="SSF53720">
    <property type="entry name" value="ALDH-like"/>
    <property type="match status" value="1"/>
</dbReference>
<dbReference type="Pfam" id="PF18083">
    <property type="entry name" value="PutA_N"/>
    <property type="match status" value="1"/>
</dbReference>
<feature type="domain" description="Proline dehydrogenase" evidence="12">
    <location>
        <begin position="129"/>
        <end position="435"/>
    </location>
</feature>
<evidence type="ECO:0000256" key="6">
    <source>
        <dbReference type="ARBA" id="ARBA00048142"/>
    </source>
</evidence>
<dbReference type="PANTHER" id="PTHR42862">
    <property type="entry name" value="DELTA-1-PYRROLINE-5-CARBOXYLATE DEHYDROGENASE 1, ISOFORM A-RELATED"/>
    <property type="match status" value="1"/>
</dbReference>
<reference evidence="14 15" key="1">
    <citation type="submission" date="2014-12" db="EMBL/GenBank/DDBJ databases">
        <title>Genomes of Geoalkalibacter ferrihydriticus and Geoalkalibacter subterraneus, two haloalkaliphilic metal-reducing members of the Geobacteraceae.</title>
        <authorList>
            <person name="Badalamenti J.P."/>
            <person name="Torres C.I."/>
            <person name="Krajmalnik-Brown R."/>
            <person name="Bond D.R."/>
        </authorList>
    </citation>
    <scope>NUCLEOTIDE SEQUENCE [LARGE SCALE GENOMIC DNA]</scope>
    <source>
        <strain evidence="14 15">DSM 17813</strain>
    </source>
</reference>
<dbReference type="UniPathway" id="UPA00261">
    <property type="reaction ID" value="UER00373"/>
</dbReference>
<evidence type="ECO:0000256" key="9">
    <source>
        <dbReference type="PROSITE-ProRule" id="PRU10007"/>
    </source>
</evidence>
<dbReference type="InterPro" id="IPR015590">
    <property type="entry name" value="Aldehyde_DH_dom"/>
</dbReference>
<dbReference type="FunFam" id="3.40.605.10:FF:000045">
    <property type="entry name" value="1-pyrroline-5-carboxylate dehydrogenase 1"/>
    <property type="match status" value="1"/>
</dbReference>
<dbReference type="InterPro" id="IPR005932">
    <property type="entry name" value="RocA"/>
</dbReference>
<dbReference type="InterPro" id="IPR016162">
    <property type="entry name" value="Ald_DH_N"/>
</dbReference>
<gene>
    <name evidence="14" type="ORF">GFER_09925</name>
</gene>
<dbReference type="PIRSF" id="PIRSF000197">
    <property type="entry name" value="Bifunct_PutA"/>
    <property type="match status" value="1"/>
</dbReference>
<evidence type="ECO:0000259" key="13">
    <source>
        <dbReference type="Pfam" id="PF18083"/>
    </source>
</evidence>
<dbReference type="GO" id="GO:0009898">
    <property type="term" value="C:cytoplasmic side of plasma membrane"/>
    <property type="evidence" value="ECO:0007669"/>
    <property type="project" value="TreeGrafter"/>
</dbReference>
<evidence type="ECO:0000256" key="2">
    <source>
        <dbReference type="ARBA" id="ARBA00012884"/>
    </source>
</evidence>
<dbReference type="AlphaFoldDB" id="A0A0C2HP87"/>
<sequence>MNENELNDRILERGHELFATVAHRKPSIFNRELWAGKVLDWCMRREDFKVQMFRFIDVFPSLRSGETLQRHLQEYFGQLQDLPDFLRWGLRTSGVTGHLGAAVLRRFIARNIRQMARQFIIGETSGETLRRLGKLRQEGFAFTLDALGEATVSEEEAEQYVATYIHLLRRLGEFQKNWPPLRPSLEGPGGDWGYAPKINVSVKPTALYSQTNPQDFNGSVDAITARLEQIYVQVQAVGGYLCIDMESHHSKDITLAVYRRLREKYPKYPHLGIVLQAYHRETEENLDLLLTWARKKGLHLNIRLVKGAYWDMETVLAAQHGWPERVFTDKAATDANFEKLAYKILEHSDLCDLAVGTHNIRSIAAVLEMARLLRVPEDRYEFQVLYGMAEPVRQAVRGLVGRVRLYCPSGEMVPGMAYLVRRLLENTANESFLRQSFVEGETMDHLLADPRTLLRQRTLGRQTRKTPLGLLRPFRNEPSVDFTRPAQRAAFAQALSQVREKFGATYPLFINGQNLATRQTRPSVNPAQPEEIVGQVSQAGPEQIDQAVAAAQAALSGWRDTAAAERATSLIRAAKAARARLFELAAWQVFEIGKQWDQAHADVCEAIDFLEYYAREMLRLDNPPQPASLPGEDNRLLYQSRGVAAVIAPWNFPLAISCGMVAAALVTGNTVVYKPSSLTPVIGWTLQEILRDAGLPAGVFNYVPGSSAEIGDLLVEHPAVSLIAFTGSQEVGLRILHKASALGPGQRQVKKVVAEMGGKNAVIVDEDADLDEVIPAILASAFGFQGQKCSACSRLIVVDAVYTALRERLVQAARSLRIGPAQDPAFFMGPVAEPAAVEKIQKYIQLARQEGELVYQSKVPEGPGFYVPITLVEGIRPEHRLAREEVFGPLLALMRADDFDQALHWANAPPQALTGGVFSRSPAHLERARGEFRVGNLYLNRGITGALVARQPFGGFGLSGTGTKAGGADYLLHFMDSRCVTENTLRRGFVPPQIKREEE</sequence>
<dbReference type="EMBL" id="JWJD01000003">
    <property type="protein sequence ID" value="KIH76710.1"/>
    <property type="molecule type" value="Genomic_DNA"/>
</dbReference>
<dbReference type="CDD" id="cd07124">
    <property type="entry name" value="ALDH_PutA-P5CDH-RocA"/>
    <property type="match status" value="1"/>
</dbReference>
<feature type="active site" evidence="8">
    <location>
        <position position="789"/>
    </location>
</feature>
<evidence type="ECO:0000259" key="12">
    <source>
        <dbReference type="Pfam" id="PF01619"/>
    </source>
</evidence>
<organism evidence="14 15">
    <name type="scientific">Geoalkalibacter ferrihydriticus DSM 17813</name>
    <dbReference type="NCBI Taxonomy" id="1121915"/>
    <lineage>
        <taxon>Bacteria</taxon>
        <taxon>Pseudomonadati</taxon>
        <taxon>Thermodesulfobacteriota</taxon>
        <taxon>Desulfuromonadia</taxon>
        <taxon>Desulfuromonadales</taxon>
        <taxon>Geoalkalibacteraceae</taxon>
        <taxon>Geoalkalibacter</taxon>
    </lineage>
</organism>
<accession>A0A0C2HP87</accession>
<dbReference type="InterPro" id="IPR016163">
    <property type="entry name" value="Ald_DH_C"/>
</dbReference>
<dbReference type="InterPro" id="IPR016160">
    <property type="entry name" value="Ald_DH_CS_CYS"/>
</dbReference>
<evidence type="ECO:0000256" key="5">
    <source>
        <dbReference type="ARBA" id="ARBA00032259"/>
    </source>
</evidence>
<dbReference type="InterPro" id="IPR029041">
    <property type="entry name" value="FAD-linked_oxidoreductase-like"/>
</dbReference>
<dbReference type="Pfam" id="PF01619">
    <property type="entry name" value="Pro_dh"/>
    <property type="match status" value="1"/>
</dbReference>
<evidence type="ECO:0000256" key="3">
    <source>
        <dbReference type="ARBA" id="ARBA00023002"/>
    </source>
</evidence>
<dbReference type="RefSeq" id="WP_040099547.1">
    <property type="nucleotide sequence ID" value="NZ_JWJD01000003.1"/>
</dbReference>